<accession>A0A4U5TSV6</accession>
<gene>
    <name evidence="1" type="ORF">FCN74_03130</name>
</gene>
<dbReference type="Proteomes" id="UP000306552">
    <property type="component" value="Unassembled WGS sequence"/>
</dbReference>
<dbReference type="RefSeq" id="WP_138931128.1">
    <property type="nucleotide sequence ID" value="NZ_SWMU01000001.1"/>
</dbReference>
<organism evidence="1 2">
    <name type="scientific">Mesohalobacter halotolerans</name>
    <dbReference type="NCBI Taxonomy" id="1883405"/>
    <lineage>
        <taxon>Bacteria</taxon>
        <taxon>Pseudomonadati</taxon>
        <taxon>Bacteroidota</taxon>
        <taxon>Flavobacteriia</taxon>
        <taxon>Flavobacteriales</taxon>
        <taxon>Flavobacteriaceae</taxon>
        <taxon>Mesohalobacter</taxon>
    </lineage>
</organism>
<reference evidence="1 2" key="1">
    <citation type="submission" date="2019-04" db="EMBL/GenBank/DDBJ databases">
        <title>Psychroflexus halotolerans sp. nov., isolated from a marine solar saltern.</title>
        <authorList>
            <person name="Feng X."/>
        </authorList>
    </citation>
    <scope>NUCLEOTIDE SEQUENCE [LARGE SCALE GENOMIC DNA]</scope>
    <source>
        <strain evidence="1 2">WDS2C27</strain>
    </source>
</reference>
<proteinExistence type="predicted"/>
<evidence type="ECO:0000313" key="2">
    <source>
        <dbReference type="Proteomes" id="UP000306552"/>
    </source>
</evidence>
<dbReference type="OrthoDB" id="1143810at2"/>
<name>A0A4U5TSV6_9FLAO</name>
<protein>
    <submittedName>
        <fullName evidence="1">Uncharacterized protein</fullName>
    </submittedName>
</protein>
<dbReference type="AlphaFoldDB" id="A0A4U5TSV6"/>
<dbReference type="EMBL" id="SWMU01000001">
    <property type="protein sequence ID" value="TKS57427.1"/>
    <property type="molecule type" value="Genomic_DNA"/>
</dbReference>
<sequence>MKYFKFILFILIASTPILNIQAQKIVEFSQYKIVENEYGNKYLEIQPHSRVSPSDPKYNRNTGVYGVLICYEVNGKQKAARQDMTYKLANKGKYSFYLCGSSSRLGNVSVEYFNLKDLPKNQWPEKSKCF</sequence>
<evidence type="ECO:0000313" key="1">
    <source>
        <dbReference type="EMBL" id="TKS57427.1"/>
    </source>
</evidence>
<keyword evidence="2" id="KW-1185">Reference proteome</keyword>
<comment type="caution">
    <text evidence="1">The sequence shown here is derived from an EMBL/GenBank/DDBJ whole genome shotgun (WGS) entry which is preliminary data.</text>
</comment>